<organism evidence="1 2">
    <name type="scientific">Leucogyrophana mollusca</name>
    <dbReference type="NCBI Taxonomy" id="85980"/>
    <lineage>
        <taxon>Eukaryota</taxon>
        <taxon>Fungi</taxon>
        <taxon>Dikarya</taxon>
        <taxon>Basidiomycota</taxon>
        <taxon>Agaricomycotina</taxon>
        <taxon>Agaricomycetes</taxon>
        <taxon>Agaricomycetidae</taxon>
        <taxon>Boletales</taxon>
        <taxon>Boletales incertae sedis</taxon>
        <taxon>Leucogyrophana</taxon>
    </lineage>
</organism>
<dbReference type="EMBL" id="MU266365">
    <property type="protein sequence ID" value="KAH7927519.1"/>
    <property type="molecule type" value="Genomic_DNA"/>
</dbReference>
<name>A0ACB8BPF5_9AGAM</name>
<protein>
    <submittedName>
        <fullName evidence="1">WD40 repeat-like protein</fullName>
    </submittedName>
</protein>
<reference evidence="1" key="1">
    <citation type="journal article" date="2021" name="New Phytol.">
        <title>Evolutionary innovations through gain and loss of genes in the ectomycorrhizal Boletales.</title>
        <authorList>
            <person name="Wu G."/>
            <person name="Miyauchi S."/>
            <person name="Morin E."/>
            <person name="Kuo A."/>
            <person name="Drula E."/>
            <person name="Varga T."/>
            <person name="Kohler A."/>
            <person name="Feng B."/>
            <person name="Cao Y."/>
            <person name="Lipzen A."/>
            <person name="Daum C."/>
            <person name="Hundley H."/>
            <person name="Pangilinan J."/>
            <person name="Johnson J."/>
            <person name="Barry K."/>
            <person name="LaButti K."/>
            <person name="Ng V."/>
            <person name="Ahrendt S."/>
            <person name="Min B."/>
            <person name="Choi I.G."/>
            <person name="Park H."/>
            <person name="Plett J.M."/>
            <person name="Magnuson J."/>
            <person name="Spatafora J.W."/>
            <person name="Nagy L.G."/>
            <person name="Henrissat B."/>
            <person name="Grigoriev I.V."/>
            <person name="Yang Z.L."/>
            <person name="Xu J."/>
            <person name="Martin F.M."/>
        </authorList>
    </citation>
    <scope>NUCLEOTIDE SEQUENCE</scope>
    <source>
        <strain evidence="1">KUC20120723A-06</strain>
    </source>
</reference>
<proteinExistence type="predicted"/>
<dbReference type="Proteomes" id="UP000790709">
    <property type="component" value="Unassembled WGS sequence"/>
</dbReference>
<gene>
    <name evidence="1" type="ORF">BV22DRAFT_271817</name>
</gene>
<accession>A0ACB8BPF5</accession>
<keyword evidence="2" id="KW-1185">Reference proteome</keyword>
<sequence length="1330" mass="147736">MIEQVLPSHRHYCRLGLGTLRKASVTSAAFDSAERYPAPACLPGTRVELLRRISEWIAKKDGEPICWLNGLAGSGKSAVAQSVAERYAGQQRLAASFFFSRRELERSTTQHFFPTIACQIMAFMPSIKPAIVAALDKDYTIPSKVLSEQMQKLLLVPLSGVEESPSLPALIVVDSLDECHNEVLVAELITQLARLIRECQYPLRILLTSRTESHIGDKFHEPEICSMTYPLELLAFDPEEDIRTFLMHAFNAVYDQHRRIMSDIPRPWPPLSEMETLVKKASGLFIFATTIVKFVGSKHHDPQLRLRHMFDDNTTTFSDLDFLYHEVVQTFPDVDMARTVLGIICYISSPLSTRSLTSLLSPLQINAMLVISNFSSVVLIPEDETQPVRIYHASFRDFLSSPQRSKQYFVDPATYHRLLTRLCLELMIKRLKRDICNIGDPSKLNNEVEDLPARCIQYIGDAVRYACCNWAYHLTQVQHDETLDDIMGLLETFSRTAVLYWAETLSLIGELDNAVLILREAIRWLNLLSTPPTIVVTLFKDMERLVLMFFDPISQSALHVYHTALPFAPTNTPLRKEFQRELAGSFAVTRGLDDRWGAFVRIIRPAGRTVLSQAFSPDMRLTACASVDQGVELWSTITGSSVADLGPHPSHKPSCAVITSPSGSCVSVAFEDGLVIAWDVATGRIVLRNEECHQEPVTSLSFSPNSKLLASASRKSIHLLEVETGQSVHRFDHSDDVLALVFSVDGELIISGTTDGLGTIWETTSGRLLQRLKGHTASVNSVSISSDNAIVASGSADKAVRIWNTQTGACLRTYSNNHPGGINYVFFTPDDRNVISICDKLVGSCTTSSSSSFVRLWSADKFALDVAMAGLTRLEKMVYSRLPWNTICSRLIGDADILENVSQKDPTIHVMHSSRSISVVAVFNYMLCLASVSPKREPVFYSCMDEDIIAPASSPDGSQFVCAGSWGIVEILDSEFASNDVDEVNSFKHNKTYFRSSLDGSRYVLGGWRGDEELVDADGLTITKLKLGWRVGFSADSSTLVSLNQRHLDVFSTTTGQRIKRFTVAGSTVDCYALSADGSWVACVHDDHNIQLWEVSSGRTMPNIVAQHISTSIIAFSPDQSKLLCGSREGRMQLWDVRTGQLQAEIQCSSNETTSMAFSPTGTVVAFGCNDGCVYLWSPSSGTSHALASPPPETSPRPDSPFSDACPVTLLKFSDDGGTLKYRSARGYYAQVVITLRVPSHLPSKQDGESTLNNDSCDICSPREGCDQLNAHLVSRLDESGRSYDYQMRSDYMVSHDDGWVYHKERRIIWLPHTIRPRYTSIAAYNGVFY</sequence>
<evidence type="ECO:0000313" key="1">
    <source>
        <dbReference type="EMBL" id="KAH7927519.1"/>
    </source>
</evidence>
<evidence type="ECO:0000313" key="2">
    <source>
        <dbReference type="Proteomes" id="UP000790709"/>
    </source>
</evidence>
<comment type="caution">
    <text evidence="1">The sequence shown here is derived from an EMBL/GenBank/DDBJ whole genome shotgun (WGS) entry which is preliminary data.</text>
</comment>